<dbReference type="FunFam" id="2.60.120.380:FF:000001">
    <property type="entry name" value="Calpain-1 catalytic subunit"/>
    <property type="match status" value="1"/>
</dbReference>
<dbReference type="InParanoid" id="H2ZXK7"/>
<dbReference type="PROSITE" id="PS00018">
    <property type="entry name" value="EF_HAND_1"/>
    <property type="match status" value="1"/>
</dbReference>
<keyword evidence="13 22" id="KW-0378">Hydrolase</keyword>
<dbReference type="HOGENOM" id="CLU_010982_0_1_1"/>
<evidence type="ECO:0000256" key="22">
    <source>
        <dbReference type="PROSITE-ProRule" id="PRU00239"/>
    </source>
</evidence>
<dbReference type="GO" id="GO:0004198">
    <property type="term" value="F:calcium-dependent cysteine-type endopeptidase activity"/>
    <property type="evidence" value="ECO:0007669"/>
    <property type="project" value="UniProtKB-EC"/>
</dbReference>
<evidence type="ECO:0000256" key="17">
    <source>
        <dbReference type="ARBA" id="ARBA00030109"/>
    </source>
</evidence>
<dbReference type="Pfam" id="PF01067">
    <property type="entry name" value="Calpain_III"/>
    <property type="match status" value="1"/>
</dbReference>
<evidence type="ECO:0000256" key="21">
    <source>
        <dbReference type="PIRSR" id="PIRSR622684-1"/>
    </source>
</evidence>
<dbReference type="PRINTS" id="PR00704">
    <property type="entry name" value="CALPAIN"/>
</dbReference>
<evidence type="ECO:0000256" key="16">
    <source>
        <dbReference type="ARBA" id="ARBA00023136"/>
    </source>
</evidence>
<dbReference type="SUPFAM" id="SSF54001">
    <property type="entry name" value="Cysteine proteinases"/>
    <property type="match status" value="1"/>
</dbReference>
<dbReference type="SUPFAM" id="SSF47473">
    <property type="entry name" value="EF-hand"/>
    <property type="match status" value="1"/>
</dbReference>
<dbReference type="AlphaFoldDB" id="H2ZXK7"/>
<proteinExistence type="inferred from homology"/>
<dbReference type="InterPro" id="IPR018247">
    <property type="entry name" value="EF_Hand_1_Ca_BS"/>
</dbReference>
<evidence type="ECO:0000256" key="4">
    <source>
        <dbReference type="ARBA" id="ARBA00004496"/>
    </source>
</evidence>
<dbReference type="PROSITE" id="PS50222">
    <property type="entry name" value="EF_HAND_2"/>
    <property type="match status" value="1"/>
</dbReference>
<dbReference type="eggNOG" id="KOG0045">
    <property type="taxonomic scope" value="Eukaryota"/>
</dbReference>
<dbReference type="EMBL" id="AFYH01251161">
    <property type="status" value="NOT_ANNOTATED_CDS"/>
    <property type="molecule type" value="Genomic_DNA"/>
</dbReference>
<dbReference type="InterPro" id="IPR036213">
    <property type="entry name" value="Calpain_III_sf"/>
</dbReference>
<evidence type="ECO:0000313" key="25">
    <source>
        <dbReference type="Ensembl" id="ENSLACP00000002128.1"/>
    </source>
</evidence>
<evidence type="ECO:0000256" key="3">
    <source>
        <dbReference type="ARBA" id="ARBA00004236"/>
    </source>
</evidence>
<sequence>VGDCWLLAAIASLTLNKEVLERVVPGEQSFEDNYAGIFHFQFWQYGEWVDVVIDDRLPTKDGKLLFVHSAEGNEFWSALLEKAYSKLNTSYEALSGGSTTEGFEDFTGGIAERYELAKPPPNLFKILKKALQRGSLLGCSIDITSSADSEAVTFQKLVKGHAYSLTGADEVNFRGQQVKLIRVRNPWGQVEWTGAWSDNCDHPSPLPRHLKLQCTETQCNQTHFWKMSYDDFRCHFSRVEVCNLTPDTLTNDEYKKWSLTKYYGTWRRGSSAGGCRNFPNTFWMNPQFVIKLNETDDDPDDDEEDGCTFLIGLIQKNRRRMRKMGQDMETIGFAIYDVPDEYAGQTAMHLRRNFFLHHAATARSETFINLREISSRFKLPSGEYLIVPSTFEPNKEGDFCIRFFSENQVDSNHLEDDIHAKLEEPEIDEDDVDSNFRNLFEALSGEDLEISAFELQRILNKVVSRRCEVKTDGFSVQTCKGMIDLMENGGNDKLGLVEFKKLWGKIQGYLRIYKKFDIDGSGTMTSYEMRNALDDAGFTLNNCLQELLVTRYSDQEHIIDFDNFVRCLFRLELMFSKF</sequence>
<dbReference type="SMART" id="SM00230">
    <property type="entry name" value="CysPc"/>
    <property type="match status" value="1"/>
</dbReference>
<evidence type="ECO:0000256" key="14">
    <source>
        <dbReference type="ARBA" id="ARBA00022807"/>
    </source>
</evidence>
<comment type="similarity">
    <text evidence="5">Belongs to the peptidase C2 family.</text>
</comment>
<dbReference type="SMART" id="SM00720">
    <property type="entry name" value="calpain_III"/>
    <property type="match status" value="1"/>
</dbReference>
<dbReference type="STRING" id="7897.ENSLACP00000002128"/>
<dbReference type="CDD" id="cd00044">
    <property type="entry name" value="CysPc"/>
    <property type="match status" value="1"/>
</dbReference>
<comment type="subcellular location">
    <subcellularLocation>
        <location evidence="3">Cell membrane</location>
    </subcellularLocation>
    <subcellularLocation>
        <location evidence="4">Cytoplasm</location>
    </subcellularLocation>
</comment>
<keyword evidence="11" id="KW-0479">Metal-binding</keyword>
<feature type="active site" evidence="21 22">
    <location>
        <position position="4"/>
    </location>
</feature>
<name>H2ZXK7_LATCH</name>
<dbReference type="GO" id="GO:0005509">
    <property type="term" value="F:calcium ion binding"/>
    <property type="evidence" value="ECO:0007669"/>
    <property type="project" value="InterPro"/>
</dbReference>
<dbReference type="InterPro" id="IPR022682">
    <property type="entry name" value="Calpain_domain_III"/>
</dbReference>
<dbReference type="FunFam" id="3.90.70.10:FF:000001">
    <property type="entry name" value="Calpain-1 catalytic subunit"/>
    <property type="match status" value="1"/>
</dbReference>
<evidence type="ECO:0000256" key="11">
    <source>
        <dbReference type="ARBA" id="ARBA00022723"/>
    </source>
</evidence>
<protein>
    <recommendedName>
        <fullName evidence="7">Calpain-2 catalytic subunit</fullName>
        <ecNumber evidence="6">3.4.22.53</ecNumber>
    </recommendedName>
    <alternativeName>
        <fullName evidence="18">Calcium-activated neutral proteinase 2</fullName>
    </alternativeName>
    <alternativeName>
        <fullName evidence="19">Calpain M-type</fullName>
    </alternativeName>
    <alternativeName>
        <fullName evidence="20">Calpain-2 large subunit</fullName>
    </alternativeName>
    <alternativeName>
        <fullName evidence="17">Millimolar-calpain</fullName>
    </alternativeName>
</protein>
<dbReference type="Pfam" id="PF00648">
    <property type="entry name" value="Peptidase_C2"/>
    <property type="match status" value="1"/>
</dbReference>
<dbReference type="EMBL" id="AFYH01251162">
    <property type="status" value="NOT_ANNOTATED_CDS"/>
    <property type="molecule type" value="Genomic_DNA"/>
</dbReference>
<evidence type="ECO:0000256" key="6">
    <source>
        <dbReference type="ARBA" id="ARBA00012481"/>
    </source>
</evidence>
<keyword evidence="15" id="KW-0106">Calcium</keyword>
<keyword evidence="16" id="KW-0472">Membrane</keyword>
<dbReference type="GO" id="GO:0005737">
    <property type="term" value="C:cytoplasm"/>
    <property type="evidence" value="ECO:0007669"/>
    <property type="project" value="UniProtKB-SubCell"/>
</dbReference>
<evidence type="ECO:0000256" key="8">
    <source>
        <dbReference type="ARBA" id="ARBA00022475"/>
    </source>
</evidence>
<comment type="cofactor">
    <cofactor evidence="2">
        <name>Ca(2+)</name>
        <dbReference type="ChEBI" id="CHEBI:29108"/>
    </cofactor>
</comment>
<dbReference type="EMBL" id="AFYH01251163">
    <property type="status" value="NOT_ANNOTATED_CDS"/>
    <property type="molecule type" value="Genomic_DNA"/>
</dbReference>
<dbReference type="GO" id="GO:0006508">
    <property type="term" value="P:proteolysis"/>
    <property type="evidence" value="ECO:0007669"/>
    <property type="project" value="UniProtKB-KW"/>
</dbReference>
<reference evidence="25" key="3">
    <citation type="submission" date="2025-09" db="UniProtKB">
        <authorList>
            <consortium name="Ensembl"/>
        </authorList>
    </citation>
    <scope>IDENTIFICATION</scope>
</reference>
<evidence type="ECO:0000256" key="20">
    <source>
        <dbReference type="ARBA" id="ARBA00032544"/>
    </source>
</evidence>
<keyword evidence="10 22" id="KW-0645">Protease</keyword>
<keyword evidence="14 22" id="KW-0788">Thiol protease</keyword>
<gene>
    <name evidence="25" type="primary">LOC102347065</name>
</gene>
<feature type="active site" evidence="21 22">
    <location>
        <position position="161"/>
    </location>
</feature>
<keyword evidence="26" id="KW-1185">Reference proteome</keyword>
<dbReference type="Gene3D" id="2.60.120.380">
    <property type="match status" value="1"/>
</dbReference>
<dbReference type="GeneTree" id="ENSGT00940000154784"/>
<feature type="active site" evidence="21 22">
    <location>
        <position position="185"/>
    </location>
</feature>
<dbReference type="GO" id="GO:0005886">
    <property type="term" value="C:plasma membrane"/>
    <property type="evidence" value="ECO:0007669"/>
    <property type="project" value="UniProtKB-SubCell"/>
</dbReference>
<dbReference type="EC" id="3.4.22.53" evidence="6"/>
<dbReference type="CDD" id="cd00214">
    <property type="entry name" value="Calpain_III"/>
    <property type="match status" value="1"/>
</dbReference>
<dbReference type="InterPro" id="IPR001300">
    <property type="entry name" value="Peptidase_C2_calpain_cat"/>
</dbReference>
<dbReference type="EMBL" id="AFYH01251160">
    <property type="status" value="NOT_ANNOTATED_CDS"/>
    <property type="molecule type" value="Genomic_DNA"/>
</dbReference>
<dbReference type="Proteomes" id="UP000008672">
    <property type="component" value="Unassembled WGS sequence"/>
</dbReference>
<evidence type="ECO:0000256" key="1">
    <source>
        <dbReference type="ARBA" id="ARBA00001223"/>
    </source>
</evidence>
<dbReference type="InterPro" id="IPR038765">
    <property type="entry name" value="Papain-like_cys_pep_sf"/>
</dbReference>
<dbReference type="InterPro" id="IPR002048">
    <property type="entry name" value="EF_hand_dom"/>
</dbReference>
<evidence type="ECO:0000256" key="12">
    <source>
        <dbReference type="ARBA" id="ARBA00022737"/>
    </source>
</evidence>
<keyword evidence="8" id="KW-1003">Cell membrane</keyword>
<dbReference type="Gene3D" id="1.10.238.10">
    <property type="entry name" value="EF-hand"/>
    <property type="match status" value="1"/>
</dbReference>
<dbReference type="OMA" id="RYELAKP"/>
<evidence type="ECO:0000256" key="18">
    <source>
        <dbReference type="ARBA" id="ARBA00031308"/>
    </source>
</evidence>
<evidence type="ECO:0000259" key="23">
    <source>
        <dbReference type="PROSITE" id="PS50203"/>
    </source>
</evidence>
<dbReference type="InterPro" id="IPR011992">
    <property type="entry name" value="EF-hand-dom_pair"/>
</dbReference>
<dbReference type="InterPro" id="IPR033883">
    <property type="entry name" value="C2_III"/>
</dbReference>
<dbReference type="InterPro" id="IPR022683">
    <property type="entry name" value="Calpain_III"/>
</dbReference>
<evidence type="ECO:0000256" key="13">
    <source>
        <dbReference type="ARBA" id="ARBA00022801"/>
    </source>
</evidence>
<evidence type="ECO:0000256" key="10">
    <source>
        <dbReference type="ARBA" id="ARBA00022670"/>
    </source>
</evidence>
<evidence type="ECO:0000256" key="9">
    <source>
        <dbReference type="ARBA" id="ARBA00022490"/>
    </source>
</evidence>
<dbReference type="EMBL" id="AFYH01251164">
    <property type="status" value="NOT_ANNOTATED_CDS"/>
    <property type="molecule type" value="Genomic_DNA"/>
</dbReference>
<dbReference type="EMBL" id="AFYH01251159">
    <property type="status" value="NOT_ANNOTATED_CDS"/>
    <property type="molecule type" value="Genomic_DNA"/>
</dbReference>
<reference evidence="26" key="1">
    <citation type="submission" date="2011-08" db="EMBL/GenBank/DDBJ databases">
        <title>The draft genome of Latimeria chalumnae.</title>
        <authorList>
            <person name="Di Palma F."/>
            <person name="Alfoldi J."/>
            <person name="Johnson J."/>
            <person name="Berlin A."/>
            <person name="Gnerre S."/>
            <person name="Jaffe D."/>
            <person name="MacCallum I."/>
            <person name="Young S."/>
            <person name="Walker B.J."/>
            <person name="Lander E."/>
            <person name="Lindblad-Toh K."/>
        </authorList>
    </citation>
    <scope>NUCLEOTIDE SEQUENCE [LARGE SCALE GENOMIC DNA]</scope>
    <source>
        <strain evidence="26">Wild caught</strain>
    </source>
</reference>
<feature type="domain" description="EF-hand" evidence="24">
    <location>
        <begin position="504"/>
        <end position="539"/>
    </location>
</feature>
<dbReference type="Gene3D" id="3.90.70.10">
    <property type="entry name" value="Cysteine proteinases"/>
    <property type="match status" value="1"/>
</dbReference>
<keyword evidence="9" id="KW-0963">Cytoplasm</keyword>
<comment type="catalytic activity">
    <reaction evidence="1">
        <text>Broad endopeptidase specificity.</text>
        <dbReference type="EC" id="3.4.22.53"/>
    </reaction>
</comment>
<evidence type="ECO:0000313" key="26">
    <source>
        <dbReference type="Proteomes" id="UP000008672"/>
    </source>
</evidence>
<organism evidence="25 26">
    <name type="scientific">Latimeria chalumnae</name>
    <name type="common">Coelacanth</name>
    <dbReference type="NCBI Taxonomy" id="7897"/>
    <lineage>
        <taxon>Eukaryota</taxon>
        <taxon>Metazoa</taxon>
        <taxon>Chordata</taxon>
        <taxon>Craniata</taxon>
        <taxon>Vertebrata</taxon>
        <taxon>Euteleostomi</taxon>
        <taxon>Coelacanthiformes</taxon>
        <taxon>Coelacanthidae</taxon>
        <taxon>Latimeria</taxon>
    </lineage>
</organism>
<dbReference type="PANTHER" id="PTHR10183:SF268">
    <property type="entry name" value="CALPAIN-2 CATALYTIC SUBUNIT"/>
    <property type="match status" value="1"/>
</dbReference>
<dbReference type="InterPro" id="IPR022684">
    <property type="entry name" value="Calpain_cysteine_protease"/>
</dbReference>
<evidence type="ECO:0000256" key="15">
    <source>
        <dbReference type="ARBA" id="ARBA00022837"/>
    </source>
</evidence>
<evidence type="ECO:0000256" key="19">
    <source>
        <dbReference type="ARBA" id="ARBA00032449"/>
    </source>
</evidence>
<feature type="domain" description="Calpain catalytic" evidence="23">
    <location>
        <begin position="1"/>
        <end position="245"/>
    </location>
</feature>
<reference evidence="25" key="2">
    <citation type="submission" date="2025-08" db="UniProtKB">
        <authorList>
            <consortium name="Ensembl"/>
        </authorList>
    </citation>
    <scope>IDENTIFICATION</scope>
</reference>
<evidence type="ECO:0000259" key="24">
    <source>
        <dbReference type="PROSITE" id="PS50222"/>
    </source>
</evidence>
<keyword evidence="12" id="KW-0677">Repeat</keyword>
<accession>H2ZXK7</accession>
<dbReference type="SUPFAM" id="SSF49758">
    <property type="entry name" value="Calpain large subunit, middle domain (domain III)"/>
    <property type="match status" value="1"/>
</dbReference>
<dbReference type="PANTHER" id="PTHR10183">
    <property type="entry name" value="CALPAIN"/>
    <property type="match status" value="1"/>
</dbReference>
<dbReference type="Bgee" id="ENSLACG00000001902">
    <property type="expression patterns" value="Expressed in pelvic fin and 5 other cell types or tissues"/>
</dbReference>
<evidence type="ECO:0000256" key="2">
    <source>
        <dbReference type="ARBA" id="ARBA00001913"/>
    </source>
</evidence>
<dbReference type="Ensembl" id="ENSLACT00000002144.1">
    <property type="protein sequence ID" value="ENSLACP00000002128.1"/>
    <property type="gene ID" value="ENSLACG00000001902.1"/>
</dbReference>
<evidence type="ECO:0000256" key="5">
    <source>
        <dbReference type="ARBA" id="ARBA00007623"/>
    </source>
</evidence>
<evidence type="ECO:0000256" key="7">
    <source>
        <dbReference type="ARBA" id="ARBA00014052"/>
    </source>
</evidence>
<dbReference type="PROSITE" id="PS50203">
    <property type="entry name" value="CALPAIN_CAT"/>
    <property type="match status" value="1"/>
</dbReference>